<evidence type="ECO:0000313" key="3">
    <source>
        <dbReference type="Proteomes" id="UP000503462"/>
    </source>
</evidence>
<gene>
    <name evidence="2" type="ORF">AMS68_006470</name>
</gene>
<organism evidence="2 3">
    <name type="scientific">Peltaster fructicola</name>
    <dbReference type="NCBI Taxonomy" id="286661"/>
    <lineage>
        <taxon>Eukaryota</taxon>
        <taxon>Fungi</taxon>
        <taxon>Dikarya</taxon>
        <taxon>Ascomycota</taxon>
        <taxon>Pezizomycotina</taxon>
        <taxon>Dothideomycetes</taxon>
        <taxon>Dothideomycetes incertae sedis</taxon>
        <taxon>Peltaster</taxon>
    </lineage>
</organism>
<feature type="compositionally biased region" description="Polar residues" evidence="1">
    <location>
        <begin position="112"/>
        <end position="125"/>
    </location>
</feature>
<feature type="compositionally biased region" description="Basic residues" evidence="1">
    <location>
        <begin position="31"/>
        <end position="42"/>
    </location>
</feature>
<keyword evidence="3" id="KW-1185">Reference proteome</keyword>
<dbReference type="EMBL" id="CP051142">
    <property type="protein sequence ID" value="QIX00953.1"/>
    <property type="molecule type" value="Genomic_DNA"/>
</dbReference>
<name>A0A6H0Y1R7_9PEZI</name>
<feature type="compositionally biased region" description="Basic and acidic residues" evidence="1">
    <location>
        <begin position="233"/>
        <end position="244"/>
    </location>
</feature>
<feature type="region of interest" description="Disordered" evidence="1">
    <location>
        <begin position="199"/>
        <end position="256"/>
    </location>
</feature>
<proteinExistence type="predicted"/>
<evidence type="ECO:0000256" key="1">
    <source>
        <dbReference type="SAM" id="MobiDB-lite"/>
    </source>
</evidence>
<evidence type="ECO:0000313" key="2">
    <source>
        <dbReference type="EMBL" id="QIX00953.1"/>
    </source>
</evidence>
<dbReference type="Proteomes" id="UP000503462">
    <property type="component" value="Chromosome 4"/>
</dbReference>
<protein>
    <submittedName>
        <fullName evidence="2">Uncharacterized protein</fullName>
    </submittedName>
</protein>
<reference evidence="2 3" key="1">
    <citation type="journal article" date="2016" name="Sci. Rep.">
        <title>Peltaster fructicola genome reveals evolution from an invasive phytopathogen to an ectophytic parasite.</title>
        <authorList>
            <person name="Xu C."/>
            <person name="Chen H."/>
            <person name="Gleason M.L."/>
            <person name="Xu J.R."/>
            <person name="Liu H."/>
            <person name="Zhang R."/>
            <person name="Sun G."/>
        </authorList>
    </citation>
    <scope>NUCLEOTIDE SEQUENCE [LARGE SCALE GENOMIC DNA]</scope>
    <source>
        <strain evidence="2 3">LNHT1506</strain>
    </source>
</reference>
<dbReference type="OrthoDB" id="5317787at2759"/>
<feature type="region of interest" description="Disordered" evidence="1">
    <location>
        <begin position="19"/>
        <end position="47"/>
    </location>
</feature>
<dbReference type="AlphaFoldDB" id="A0A6H0Y1R7"/>
<feature type="region of interest" description="Disordered" evidence="1">
    <location>
        <begin position="66"/>
        <end position="89"/>
    </location>
</feature>
<sequence length="431" mass="48887">MAHSLRTRADIDNIRQAYDRSSSWSGEHVLHRASRPAQHRQTSRPSAVKRPVIHQLVPFIPPTQQYFTDRQPQESPVASTESLPSTTSSCLEELDIEQSMQDPGIVKDQDRNSSAAQSVPTTPHEFSTLFPSHRTIRISHDDSTLDGNMNLRLDTEVHTSHDKIVTMTLFHLRMQDLKDRAFSLRRYCRDSGREVCHSARKRAGTKQANNRPGLQRSWSSALSSVRAMSTPRRSLDSHMKREDSGYGSIHSTDHSPIDRADEIDRTKTSSRVIRLEFSNYAQVDIKRRGSAFNRRYEYEYWGRQYVWKRESKTGGSAIFHLSTRFEHGQILAHIEPHELSVEAEKEEQSKGGWVPPASMRIEDESILHGQKDLSDVVVATGLVALVDDAIQTHFVPPKVEYIGPKRLVNELLGRVSAPADTSNGRMASRVH</sequence>
<feature type="region of interest" description="Disordered" evidence="1">
    <location>
        <begin position="104"/>
        <end position="128"/>
    </location>
</feature>
<accession>A0A6H0Y1R7</accession>
<feature type="compositionally biased region" description="Polar residues" evidence="1">
    <location>
        <begin position="206"/>
        <end position="227"/>
    </location>
</feature>